<dbReference type="GO" id="GO:0003677">
    <property type="term" value="F:DNA binding"/>
    <property type="evidence" value="ECO:0007669"/>
    <property type="project" value="InterPro"/>
</dbReference>
<protein>
    <submittedName>
        <fullName evidence="2">Helix-turn-helix domain-containing protein</fullName>
    </submittedName>
</protein>
<accession>A0A927ZHZ4</accession>
<comment type="caution">
    <text evidence="2">The sequence shown here is derived from an EMBL/GenBank/DDBJ whole genome shotgun (WGS) entry which is preliminary data.</text>
</comment>
<dbReference type="InterPro" id="IPR001387">
    <property type="entry name" value="Cro/C1-type_HTH"/>
</dbReference>
<evidence type="ECO:0000313" key="3">
    <source>
        <dbReference type="Proteomes" id="UP000768462"/>
    </source>
</evidence>
<dbReference type="EMBL" id="SVCM01000032">
    <property type="protein sequence ID" value="MBE6059112.1"/>
    <property type="molecule type" value="Genomic_DNA"/>
</dbReference>
<sequence>MEIKNKLKEIRMREYMMDSGEFAKFLGVPRSTYSQWETGNNNPTLNKAFEIAEKLERKLVDIWYSE</sequence>
<dbReference type="CDD" id="cd00093">
    <property type="entry name" value="HTH_XRE"/>
    <property type="match status" value="1"/>
</dbReference>
<proteinExistence type="predicted"/>
<dbReference type="PROSITE" id="PS50943">
    <property type="entry name" value="HTH_CROC1"/>
    <property type="match status" value="1"/>
</dbReference>
<name>A0A927ZHZ4_9CLOT</name>
<organism evidence="2 3">
    <name type="scientific">Clostridium sulfidigenes</name>
    <dbReference type="NCBI Taxonomy" id="318464"/>
    <lineage>
        <taxon>Bacteria</taxon>
        <taxon>Bacillati</taxon>
        <taxon>Bacillota</taxon>
        <taxon>Clostridia</taxon>
        <taxon>Eubacteriales</taxon>
        <taxon>Clostridiaceae</taxon>
        <taxon>Clostridium</taxon>
    </lineage>
</organism>
<dbReference type="Gene3D" id="1.10.260.40">
    <property type="entry name" value="lambda repressor-like DNA-binding domains"/>
    <property type="match status" value="1"/>
</dbReference>
<dbReference type="Proteomes" id="UP000768462">
    <property type="component" value="Unassembled WGS sequence"/>
</dbReference>
<evidence type="ECO:0000259" key="1">
    <source>
        <dbReference type="PROSITE" id="PS50943"/>
    </source>
</evidence>
<dbReference type="Pfam" id="PF01381">
    <property type="entry name" value="HTH_3"/>
    <property type="match status" value="1"/>
</dbReference>
<dbReference type="SMART" id="SM00530">
    <property type="entry name" value="HTH_XRE"/>
    <property type="match status" value="1"/>
</dbReference>
<gene>
    <name evidence="2" type="ORF">E7215_02910</name>
</gene>
<dbReference type="SUPFAM" id="SSF47413">
    <property type="entry name" value="lambda repressor-like DNA-binding domains"/>
    <property type="match status" value="1"/>
</dbReference>
<dbReference type="InterPro" id="IPR010982">
    <property type="entry name" value="Lambda_DNA-bd_dom_sf"/>
</dbReference>
<reference evidence="2" key="1">
    <citation type="submission" date="2019-04" db="EMBL/GenBank/DDBJ databases">
        <title>Evolution of Biomass-Degrading Anaerobic Consortia Revealed by Metagenomics.</title>
        <authorList>
            <person name="Peng X."/>
        </authorList>
    </citation>
    <scope>NUCLEOTIDE SEQUENCE</scope>
    <source>
        <strain evidence="2">SIG254</strain>
    </source>
</reference>
<dbReference type="AlphaFoldDB" id="A0A927ZHZ4"/>
<feature type="domain" description="HTH cro/C1-type" evidence="1">
    <location>
        <begin position="21"/>
        <end position="62"/>
    </location>
</feature>
<evidence type="ECO:0000313" key="2">
    <source>
        <dbReference type="EMBL" id="MBE6059112.1"/>
    </source>
</evidence>